<dbReference type="InterPro" id="IPR032466">
    <property type="entry name" value="Metal_Hydrolase"/>
</dbReference>
<name>L0G3R1_ECHVK</name>
<dbReference type="Gene3D" id="2.30.40.10">
    <property type="entry name" value="Urease, subunit C, domain 1"/>
    <property type="match status" value="1"/>
</dbReference>
<dbReference type="PANTHER" id="PTHR43135">
    <property type="entry name" value="ALPHA-D-RIBOSE 1-METHYLPHOSPHONATE 5-TRIPHOSPHATE DIPHOSPHATASE"/>
    <property type="match status" value="1"/>
</dbReference>
<dbReference type="EMBL" id="CP003346">
    <property type="protein sequence ID" value="AGA79948.1"/>
    <property type="molecule type" value="Genomic_DNA"/>
</dbReference>
<evidence type="ECO:0000313" key="4">
    <source>
        <dbReference type="Proteomes" id="UP000010796"/>
    </source>
</evidence>
<dbReference type="Pfam" id="PF01979">
    <property type="entry name" value="Amidohydro_1"/>
    <property type="match status" value="1"/>
</dbReference>
<organism evidence="3 4">
    <name type="scientific">Echinicola vietnamensis (strain DSM 17526 / LMG 23754 / KMM 6221)</name>
    <dbReference type="NCBI Taxonomy" id="926556"/>
    <lineage>
        <taxon>Bacteria</taxon>
        <taxon>Pseudomonadati</taxon>
        <taxon>Bacteroidota</taxon>
        <taxon>Cytophagia</taxon>
        <taxon>Cytophagales</taxon>
        <taxon>Cyclobacteriaceae</taxon>
        <taxon>Echinicola</taxon>
    </lineage>
</organism>
<dbReference type="Gene3D" id="3.20.20.140">
    <property type="entry name" value="Metal-dependent hydrolases"/>
    <property type="match status" value="1"/>
</dbReference>
<accession>L0G3R1</accession>
<dbReference type="KEGG" id="evi:Echvi_3736"/>
<dbReference type="InterPro" id="IPR006680">
    <property type="entry name" value="Amidohydro-rel"/>
</dbReference>
<dbReference type="InterPro" id="IPR011059">
    <property type="entry name" value="Metal-dep_hydrolase_composite"/>
</dbReference>
<proteinExistence type="predicted"/>
<dbReference type="eggNOG" id="COG1228">
    <property type="taxonomic scope" value="Bacteria"/>
</dbReference>
<dbReference type="PROSITE" id="PS51257">
    <property type="entry name" value="PROKAR_LIPOPROTEIN"/>
    <property type="match status" value="1"/>
</dbReference>
<feature type="signal peptide" evidence="1">
    <location>
        <begin position="1"/>
        <end position="23"/>
    </location>
</feature>
<keyword evidence="4" id="KW-1185">Reference proteome</keyword>
<evidence type="ECO:0000313" key="3">
    <source>
        <dbReference type="EMBL" id="AGA79948.1"/>
    </source>
</evidence>
<dbReference type="Proteomes" id="UP000010796">
    <property type="component" value="Chromosome"/>
</dbReference>
<dbReference type="AlphaFoldDB" id="L0G3R1"/>
<dbReference type="PANTHER" id="PTHR43135:SF3">
    <property type="entry name" value="ALPHA-D-RIBOSE 1-METHYLPHOSPHONATE 5-TRIPHOSPHATE DIPHOSPHATASE"/>
    <property type="match status" value="1"/>
</dbReference>
<reference evidence="4" key="1">
    <citation type="submission" date="2012-02" db="EMBL/GenBank/DDBJ databases">
        <title>The complete genome of Echinicola vietnamensis DSM 17526.</title>
        <authorList>
            <person name="Lucas S."/>
            <person name="Copeland A."/>
            <person name="Lapidus A."/>
            <person name="Glavina del Rio T."/>
            <person name="Dalin E."/>
            <person name="Tice H."/>
            <person name="Bruce D."/>
            <person name="Goodwin L."/>
            <person name="Pitluck S."/>
            <person name="Peters L."/>
            <person name="Ovchinnikova G."/>
            <person name="Teshima H."/>
            <person name="Kyrpides N."/>
            <person name="Mavromatis K."/>
            <person name="Ivanova N."/>
            <person name="Brettin T."/>
            <person name="Detter J.C."/>
            <person name="Han C."/>
            <person name="Larimer F."/>
            <person name="Land M."/>
            <person name="Hauser L."/>
            <person name="Markowitz V."/>
            <person name="Cheng J.-F."/>
            <person name="Hugenholtz P."/>
            <person name="Woyke T."/>
            <person name="Wu D."/>
            <person name="Brambilla E."/>
            <person name="Klenk H.-P."/>
            <person name="Eisen J.A."/>
        </authorList>
    </citation>
    <scope>NUCLEOTIDE SEQUENCE [LARGE SCALE GENOMIC DNA]</scope>
    <source>
        <strain evidence="4">DSM 17526 / LMG 23754 / KMM 6221</strain>
    </source>
</reference>
<keyword evidence="3" id="KW-0378">Hydrolase</keyword>
<feature type="chain" id="PRO_5003942992" evidence="1">
    <location>
        <begin position="24"/>
        <end position="472"/>
    </location>
</feature>
<gene>
    <name evidence="3" type="ordered locus">Echvi_3736</name>
</gene>
<dbReference type="SUPFAM" id="SSF51338">
    <property type="entry name" value="Composite domain of metallo-dependent hydrolases"/>
    <property type="match status" value="1"/>
</dbReference>
<dbReference type="STRING" id="926556.Echvi_3736"/>
<feature type="domain" description="Amidohydrolase-related" evidence="2">
    <location>
        <begin position="92"/>
        <end position="450"/>
    </location>
</feature>
<dbReference type="HOGENOM" id="CLU_023620_4_1_10"/>
<evidence type="ECO:0000256" key="1">
    <source>
        <dbReference type="SAM" id="SignalP"/>
    </source>
</evidence>
<keyword evidence="1" id="KW-0732">Signal</keyword>
<dbReference type="SUPFAM" id="SSF51556">
    <property type="entry name" value="Metallo-dependent hydrolases"/>
    <property type="match status" value="1"/>
</dbReference>
<evidence type="ECO:0000259" key="2">
    <source>
        <dbReference type="Pfam" id="PF01979"/>
    </source>
</evidence>
<dbReference type="GO" id="GO:0016810">
    <property type="term" value="F:hydrolase activity, acting on carbon-nitrogen (but not peptide) bonds"/>
    <property type="evidence" value="ECO:0007669"/>
    <property type="project" value="InterPro"/>
</dbReference>
<dbReference type="InterPro" id="IPR051781">
    <property type="entry name" value="Metallo-dep_Hydrolase"/>
</dbReference>
<sequence>MLNSMRKNVSYLFMAMVTLVAIACQDKNDQKGPPAVTAKVIADVNIIDIRSGSISKKHVVIDSGKIQQILPASKDEAEVIEEAELINGEGKYLVPGLAEMHAHLPAVIWNDPQMEETLFLYLSNGVTTVRGMLGHHLHLELKEKVTKGEMLSPRIYTSSPSLNGNTVTSPEQAIEKVTAYQKDGFDFLKLHPGLRLHVFDQIVQTAKKVNIPFAGHVSTLVGIRHALQSGYATIDHVDGFLEGLVPASAQVNPNENGFFGYDFTEKVDTTLIPELVQLSKENQVWVVPTQSLFTRWFSPTPAAALAKEPEMVYMAPEVIENWINSKKNLTETADYSAERWGKFMEIRKKLIRSLHENGYGLLLGSDAPQVFNVPGFSIQHEMQAMVNTGLSPLEVLQMGTLHPAQYFKEEGNFGEIKEGASADLILLDKNPLEDIAHMQHPHGVMVRGTWISREQIDQKLKAIDDKYDKLKK</sequence>
<protein>
    <submittedName>
        <fullName evidence="3">Amidohydrolase, imidazolonepropionase</fullName>
    </submittedName>
</protein>